<dbReference type="InterPro" id="IPR007197">
    <property type="entry name" value="rSAM"/>
</dbReference>
<protein>
    <submittedName>
        <fullName evidence="7">Radical SAM domain-containing protein</fullName>
    </submittedName>
</protein>
<dbReference type="SFLD" id="SFLDG01067">
    <property type="entry name" value="SPASM/twitch_domain_containing"/>
    <property type="match status" value="1"/>
</dbReference>
<dbReference type="Proteomes" id="UP000255269">
    <property type="component" value="Unassembled WGS sequence"/>
</dbReference>
<gene>
    <name evidence="7" type="primary">moaA_3</name>
    <name evidence="7" type="ORF">NCTC13156_01174</name>
</gene>
<name>A0A377Q0P6_9HELI</name>
<dbReference type="EMBL" id="UGJF01000001">
    <property type="protein sequence ID" value="STQ88337.1"/>
    <property type="molecule type" value="Genomic_DNA"/>
</dbReference>
<evidence type="ECO:0000259" key="6">
    <source>
        <dbReference type="PROSITE" id="PS51918"/>
    </source>
</evidence>
<dbReference type="Gene3D" id="3.20.20.70">
    <property type="entry name" value="Aldolase class I"/>
    <property type="match status" value="2"/>
</dbReference>
<dbReference type="GO" id="GO:0051536">
    <property type="term" value="F:iron-sulfur cluster binding"/>
    <property type="evidence" value="ECO:0007669"/>
    <property type="project" value="UniProtKB-KW"/>
</dbReference>
<dbReference type="SFLD" id="SFLDS00029">
    <property type="entry name" value="Radical_SAM"/>
    <property type="match status" value="1"/>
</dbReference>
<evidence type="ECO:0000256" key="1">
    <source>
        <dbReference type="ARBA" id="ARBA00001966"/>
    </source>
</evidence>
<organism evidence="7 8">
    <name type="scientific">Helicobacter pullorum</name>
    <dbReference type="NCBI Taxonomy" id="35818"/>
    <lineage>
        <taxon>Bacteria</taxon>
        <taxon>Pseudomonadati</taxon>
        <taxon>Campylobacterota</taxon>
        <taxon>Epsilonproteobacteria</taxon>
        <taxon>Campylobacterales</taxon>
        <taxon>Helicobacteraceae</taxon>
        <taxon>Helicobacter</taxon>
    </lineage>
</organism>
<dbReference type="InterPro" id="IPR050377">
    <property type="entry name" value="Radical_SAM_PqqE_MftC-like"/>
</dbReference>
<evidence type="ECO:0000313" key="8">
    <source>
        <dbReference type="Proteomes" id="UP000255269"/>
    </source>
</evidence>
<keyword evidence="5" id="KW-0411">Iron-sulfur</keyword>
<dbReference type="AlphaFoldDB" id="A0A377Q0P6"/>
<dbReference type="CDD" id="cd21109">
    <property type="entry name" value="SPASM"/>
    <property type="match status" value="1"/>
</dbReference>
<evidence type="ECO:0000256" key="3">
    <source>
        <dbReference type="ARBA" id="ARBA00022723"/>
    </source>
</evidence>
<proteinExistence type="predicted"/>
<dbReference type="PROSITE" id="PS51918">
    <property type="entry name" value="RADICAL_SAM"/>
    <property type="match status" value="1"/>
</dbReference>
<keyword evidence="2" id="KW-0949">S-adenosyl-L-methionine</keyword>
<dbReference type="GO" id="GO:0046872">
    <property type="term" value="F:metal ion binding"/>
    <property type="evidence" value="ECO:0007669"/>
    <property type="project" value="UniProtKB-KW"/>
</dbReference>
<dbReference type="CDD" id="cd01335">
    <property type="entry name" value="Radical_SAM"/>
    <property type="match status" value="1"/>
</dbReference>
<evidence type="ECO:0000256" key="4">
    <source>
        <dbReference type="ARBA" id="ARBA00023004"/>
    </source>
</evidence>
<evidence type="ECO:0000256" key="2">
    <source>
        <dbReference type="ARBA" id="ARBA00022691"/>
    </source>
</evidence>
<dbReference type="PANTHER" id="PTHR11228:SF7">
    <property type="entry name" value="PQQA PEPTIDE CYCLASE"/>
    <property type="match status" value="1"/>
</dbReference>
<evidence type="ECO:0000313" key="7">
    <source>
        <dbReference type="EMBL" id="STQ88337.1"/>
    </source>
</evidence>
<dbReference type="InterPro" id="IPR006638">
    <property type="entry name" value="Elp3/MiaA/NifB-like_rSAM"/>
</dbReference>
<dbReference type="SMART" id="SM00729">
    <property type="entry name" value="Elp3"/>
    <property type="match status" value="1"/>
</dbReference>
<reference evidence="7 8" key="1">
    <citation type="submission" date="2018-06" db="EMBL/GenBank/DDBJ databases">
        <authorList>
            <consortium name="Pathogen Informatics"/>
            <person name="Doyle S."/>
        </authorList>
    </citation>
    <scope>NUCLEOTIDE SEQUENCE [LARGE SCALE GENOMIC DNA]</scope>
    <source>
        <strain evidence="7 8">NCTC13156</strain>
    </source>
</reference>
<sequence length="364" mass="42935">MSDIFRIDSHKLIFHPTRVSQWLQSYGDWEKEKEIYPIYVEVSPYGACNHRCTFCGVDYMGYKNIKIDFEVYKRIINEMGRLGVKSVMFAGEGEPMLHKELDLMIEETKKSGIDVAITTNFVPIKLDKMPKILENTTWIKASINAGNAKAYSQIHRTREEDFYKVLNNLEEAIKIREQIGSFCTLGVQMLLLPQNYKTAIEFAITLRDIGIDYLVIKPYSQHLFSKTREYEGLNYQEYLFLEKSLSELNHDKFSIVFRADTMRKLDGNRDFYEKCYSTPYFWGYISSNGEVYGCSCYLSDLRFAYGNINQQSFKEIWQSARRQENIKFIQNQLDIKKCRVNCRMDSINRYLWELKHPNSHINFI</sequence>
<dbReference type="InterPro" id="IPR013785">
    <property type="entry name" value="Aldolase_TIM"/>
</dbReference>
<comment type="cofactor">
    <cofactor evidence="1">
        <name>[4Fe-4S] cluster</name>
        <dbReference type="ChEBI" id="CHEBI:49883"/>
    </cofactor>
</comment>
<dbReference type="InterPro" id="IPR023885">
    <property type="entry name" value="4Fe4S-binding_SPASM_dom"/>
</dbReference>
<dbReference type="GO" id="GO:0003824">
    <property type="term" value="F:catalytic activity"/>
    <property type="evidence" value="ECO:0007669"/>
    <property type="project" value="InterPro"/>
</dbReference>
<dbReference type="Pfam" id="PF13186">
    <property type="entry name" value="SPASM"/>
    <property type="match status" value="1"/>
</dbReference>
<dbReference type="PANTHER" id="PTHR11228">
    <property type="entry name" value="RADICAL SAM DOMAIN PROTEIN"/>
    <property type="match status" value="1"/>
</dbReference>
<dbReference type="Pfam" id="PF04055">
    <property type="entry name" value="Radical_SAM"/>
    <property type="match status" value="1"/>
</dbReference>
<evidence type="ECO:0000256" key="5">
    <source>
        <dbReference type="ARBA" id="ARBA00023014"/>
    </source>
</evidence>
<keyword evidence="3" id="KW-0479">Metal-binding</keyword>
<dbReference type="InterPro" id="IPR058240">
    <property type="entry name" value="rSAM_sf"/>
</dbReference>
<feature type="domain" description="Radical SAM core" evidence="6">
    <location>
        <begin position="32"/>
        <end position="258"/>
    </location>
</feature>
<keyword evidence="4" id="KW-0408">Iron</keyword>
<dbReference type="SUPFAM" id="SSF102114">
    <property type="entry name" value="Radical SAM enzymes"/>
    <property type="match status" value="1"/>
</dbReference>
<accession>A0A377Q0P6</accession>
<dbReference type="RefSeq" id="WP_115057029.1">
    <property type="nucleotide sequence ID" value="NZ_UGJF01000001.1"/>
</dbReference>